<accession>A0AAP9MJ65</accession>
<dbReference type="Proteomes" id="UP000503330">
    <property type="component" value="Chromosome"/>
</dbReference>
<name>A0AAP9MJ65_CLOIN</name>
<organism evidence="2 3">
    <name type="scientific">Clostridium innocuum</name>
    <dbReference type="NCBI Taxonomy" id="1522"/>
    <lineage>
        <taxon>Bacteria</taxon>
        <taxon>Bacillati</taxon>
        <taxon>Bacillota</taxon>
        <taxon>Clostridia</taxon>
        <taxon>Eubacteriales</taxon>
        <taxon>Clostridiaceae</taxon>
        <taxon>Clostridium</taxon>
    </lineage>
</organism>
<feature type="transmembrane region" description="Helical" evidence="1">
    <location>
        <begin position="262"/>
        <end position="280"/>
    </location>
</feature>
<feature type="transmembrane region" description="Helical" evidence="1">
    <location>
        <begin position="202"/>
        <end position="227"/>
    </location>
</feature>
<dbReference type="RefSeq" id="WP_002606158.1">
    <property type="nucleotide sequence ID" value="NZ_BAAACC010000014.1"/>
</dbReference>
<feature type="transmembrane region" description="Helical" evidence="1">
    <location>
        <begin position="52"/>
        <end position="85"/>
    </location>
</feature>
<keyword evidence="1" id="KW-1133">Transmembrane helix</keyword>
<dbReference type="GeneID" id="61928045"/>
<feature type="transmembrane region" description="Helical" evidence="1">
    <location>
        <begin position="158"/>
        <end position="182"/>
    </location>
</feature>
<reference evidence="2 3" key="1">
    <citation type="submission" date="2020-02" db="EMBL/GenBank/DDBJ databases">
        <authorList>
            <person name="Kociolek L.K."/>
            <person name="Ozer E.A."/>
        </authorList>
    </citation>
    <scope>NUCLEOTIDE SEQUENCE [LARGE SCALE GENOMIC DNA]</scope>
    <source>
        <strain evidence="2 3">ATCC 14501</strain>
    </source>
</reference>
<keyword evidence="1" id="KW-0812">Transmembrane</keyword>
<feature type="transmembrane region" description="Helical" evidence="1">
    <location>
        <begin position="330"/>
        <end position="349"/>
    </location>
</feature>
<feature type="transmembrane region" description="Helical" evidence="1">
    <location>
        <begin position="407"/>
        <end position="428"/>
    </location>
</feature>
<dbReference type="EMBL" id="CP048838">
    <property type="protein sequence ID" value="QJA04712.1"/>
    <property type="molecule type" value="Genomic_DNA"/>
</dbReference>
<evidence type="ECO:0000313" key="2">
    <source>
        <dbReference type="EMBL" id="QJA04712.1"/>
    </source>
</evidence>
<keyword evidence="1" id="KW-0472">Membrane</keyword>
<protein>
    <submittedName>
        <fullName evidence="2">Uncharacterized protein</fullName>
    </submittedName>
</protein>
<gene>
    <name evidence="2" type="ORF">G4D54_20870</name>
</gene>
<proteinExistence type="predicted"/>
<feature type="transmembrane region" description="Helical" evidence="1">
    <location>
        <begin position="292"/>
        <end position="310"/>
    </location>
</feature>
<dbReference type="AlphaFoldDB" id="A0AAP9MJ65"/>
<sequence>MIVYKKKLKVNLNLIFLLIIIGWPLIHSFFGIDMADTGLYLYNYQHPFSETVSLMTFLATIIGYLWYSITSFLGLWGLNLLEVLIEWASCYFVYKLLKEEIRKEILLFGITLSLLICDTYINVYNFHQLNMLLMIMAIYFLYKGLINNKLFYCCISGILVGISVFVRLPSITSIILIFPIIIWKYYNSNVTRKDTISQIVSFLSGFILSIIVILLIYMLIFGFDYLLEEFNRALFLSKGESGTSQYGFLNVFIFLIKDSMASIEIGLLLLVYSMLIGFFITRIKYYLKDKKLYSFLFFCLACVVLLLIFYSINSFSAMPQGWAKLSSFGWIYFGILLICGIYYSILGTYSDKYKKIGLLGVLGILLNYLVFMGSGVRFRHTILGMWILMPLVFHFLYKLFIEFKNKWLGVSSKIIFLICIVLISNYLITTNMYDDSNIFNLNSKINSKETKLLFTTQRQAETVNDVLNILNNSIYDNKELLVYGDSVLLYELSNKEAYVRPWINVSSYSIKEFSQDLEEKLKENSSLPLIVICRTSSYFGFDEVGYLSNLERTSQINEKKMILNNFITNNEYKLVYENEYYSVYE</sequence>
<evidence type="ECO:0000313" key="3">
    <source>
        <dbReference type="Proteomes" id="UP000503330"/>
    </source>
</evidence>
<feature type="transmembrane region" description="Helical" evidence="1">
    <location>
        <begin position="105"/>
        <end position="123"/>
    </location>
</feature>
<evidence type="ECO:0000256" key="1">
    <source>
        <dbReference type="SAM" id="Phobius"/>
    </source>
</evidence>
<feature type="transmembrane region" description="Helical" evidence="1">
    <location>
        <begin position="12"/>
        <end position="32"/>
    </location>
</feature>
<feature type="transmembrane region" description="Helical" evidence="1">
    <location>
        <begin position="356"/>
        <end position="376"/>
    </location>
</feature>
<feature type="transmembrane region" description="Helical" evidence="1">
    <location>
        <begin position="382"/>
        <end position="400"/>
    </location>
</feature>